<reference evidence="2" key="1">
    <citation type="journal article" date="2018" name="Int. J. Syst. Evol. Microbiol.">
        <title>Jatrophihabitans telluris sp. nov., isolated from sediment soil of lava forest wetlands and the emended description of the genus Jatrophihabitans.</title>
        <authorList>
            <person name="Lee K.C."/>
            <person name="Suh M.K."/>
            <person name="Eom M.K."/>
            <person name="Kim K.K."/>
            <person name="Kim J.S."/>
            <person name="Kim D.S."/>
            <person name="Ko S.H."/>
            <person name="Shin Y.K."/>
            <person name="Lee J.S."/>
        </authorList>
    </citation>
    <scope>NUCLEOTIDE SEQUENCE</scope>
    <source>
        <strain evidence="2">N237</strain>
    </source>
</reference>
<evidence type="ECO:0000256" key="1">
    <source>
        <dbReference type="SAM" id="MobiDB-lite"/>
    </source>
</evidence>
<evidence type="ECO:0000313" key="2">
    <source>
        <dbReference type="EMBL" id="UQX87243.1"/>
    </source>
</evidence>
<dbReference type="EMBL" id="CP097332">
    <property type="protein sequence ID" value="UQX87243.1"/>
    <property type="molecule type" value="Genomic_DNA"/>
</dbReference>
<organism evidence="2 3">
    <name type="scientific">Jatrophihabitans telluris</name>
    <dbReference type="NCBI Taxonomy" id="2038343"/>
    <lineage>
        <taxon>Bacteria</taxon>
        <taxon>Bacillati</taxon>
        <taxon>Actinomycetota</taxon>
        <taxon>Actinomycetes</taxon>
        <taxon>Jatrophihabitantales</taxon>
        <taxon>Jatrophihabitantaceae</taxon>
        <taxon>Jatrophihabitans</taxon>
    </lineage>
</organism>
<gene>
    <name evidence="2" type="ORF">M6D93_13140</name>
</gene>
<keyword evidence="3" id="KW-1185">Reference proteome</keyword>
<name>A0ABY4QUB6_9ACTN</name>
<feature type="region of interest" description="Disordered" evidence="1">
    <location>
        <begin position="60"/>
        <end position="104"/>
    </location>
</feature>
<evidence type="ECO:0000313" key="3">
    <source>
        <dbReference type="Proteomes" id="UP001056336"/>
    </source>
</evidence>
<dbReference type="Proteomes" id="UP001056336">
    <property type="component" value="Chromosome"/>
</dbReference>
<feature type="compositionally biased region" description="Low complexity" evidence="1">
    <location>
        <begin position="68"/>
        <end position="82"/>
    </location>
</feature>
<dbReference type="RefSeq" id="WP_249769731.1">
    <property type="nucleotide sequence ID" value="NZ_CP097332.1"/>
</dbReference>
<accession>A0ABY4QUB6</accession>
<sequence>MLIDCDSCAMRDLACADCVVTVLLGPRPVTIELDSAEEVALGALAGGGLLPPLRLVPTIPPGRPPSAPHVSPTTAAVPATVARQADSPVERVGDDRALGYRATG</sequence>
<reference evidence="2" key="2">
    <citation type="submission" date="2022-05" db="EMBL/GenBank/DDBJ databases">
        <authorList>
            <person name="Kim J.-S."/>
            <person name="Lee K."/>
            <person name="Suh M."/>
            <person name="Eom M."/>
            <person name="Kim J.-S."/>
            <person name="Kim D.-S."/>
            <person name="Ko S.-H."/>
            <person name="Shin Y."/>
            <person name="Lee J.-S."/>
        </authorList>
    </citation>
    <scope>NUCLEOTIDE SEQUENCE</scope>
    <source>
        <strain evidence="2">N237</strain>
    </source>
</reference>
<proteinExistence type="predicted"/>
<feature type="compositionally biased region" description="Basic and acidic residues" evidence="1">
    <location>
        <begin position="88"/>
        <end position="98"/>
    </location>
</feature>
<protein>
    <submittedName>
        <fullName evidence="2">Uncharacterized protein</fullName>
    </submittedName>
</protein>